<dbReference type="EMBL" id="LZMS01000001">
    <property type="protein sequence ID" value="OBX67354.1"/>
    <property type="molecule type" value="Genomic_DNA"/>
</dbReference>
<dbReference type="OrthoDB" id="9801234at2"/>
<evidence type="ECO:0000256" key="1">
    <source>
        <dbReference type="ARBA" id="ARBA00006226"/>
    </source>
</evidence>
<name>A0A1B8Q8C4_MORLA</name>
<sequence length="102" mass="12008">MTYEPNSNNDENRVYELEFNETALKEFEKLNATIAEQFLKKLEKVLLNPHIPKNKLHGANAKNLYKIKLRKVGYRLVYEVRDDKLVVLVITVGRRDTVYDNI</sequence>
<comment type="similarity">
    <text evidence="1">Belongs to the RelE toxin family.</text>
</comment>
<dbReference type="RefSeq" id="WP_065255891.1">
    <property type="nucleotide sequence ID" value="NZ_JARDJM010000044.1"/>
</dbReference>
<dbReference type="NCBIfam" id="TIGR02385">
    <property type="entry name" value="RelE_StbE"/>
    <property type="match status" value="1"/>
</dbReference>
<dbReference type="PANTHER" id="PTHR35601:SF2">
    <property type="entry name" value="MRNA INTERFERASE TOXIN RELE"/>
    <property type="match status" value="1"/>
</dbReference>
<evidence type="ECO:0000256" key="2">
    <source>
        <dbReference type="ARBA" id="ARBA00022649"/>
    </source>
</evidence>
<dbReference type="SUPFAM" id="SSF143011">
    <property type="entry name" value="RelE-like"/>
    <property type="match status" value="1"/>
</dbReference>
<proteinExistence type="inferred from homology"/>
<reference evidence="3 4" key="1">
    <citation type="submission" date="2016-06" db="EMBL/GenBank/DDBJ databases">
        <title>Draft genome of Moraxella lacunata CCUG 57757A.</title>
        <authorList>
            <person name="Salva-Serra F."/>
            <person name="Engstrom-Jakobsson H."/>
            <person name="Thorell K."/>
            <person name="Gonzales-Siles L."/>
            <person name="Karlsson R."/>
            <person name="Boulund F."/>
            <person name="Engstrand L."/>
            <person name="Kristiansson E."/>
            <person name="Moore E."/>
        </authorList>
    </citation>
    <scope>NUCLEOTIDE SEQUENCE [LARGE SCALE GENOMIC DNA]</scope>
    <source>
        <strain evidence="3 4">CCUG 57757A</strain>
    </source>
</reference>
<dbReference type="InterPro" id="IPR035093">
    <property type="entry name" value="RelE/ParE_toxin_dom_sf"/>
</dbReference>
<protein>
    <submittedName>
        <fullName evidence="3">Addiction module antitoxin</fullName>
    </submittedName>
</protein>
<evidence type="ECO:0000313" key="4">
    <source>
        <dbReference type="Proteomes" id="UP000092607"/>
    </source>
</evidence>
<dbReference type="Gene3D" id="3.30.2310.20">
    <property type="entry name" value="RelE-like"/>
    <property type="match status" value="1"/>
</dbReference>
<dbReference type="Proteomes" id="UP000092607">
    <property type="component" value="Unassembled WGS sequence"/>
</dbReference>
<keyword evidence="2" id="KW-1277">Toxin-antitoxin system</keyword>
<organism evidence="3 4">
    <name type="scientific">Moraxella lacunata</name>
    <dbReference type="NCBI Taxonomy" id="477"/>
    <lineage>
        <taxon>Bacteria</taxon>
        <taxon>Pseudomonadati</taxon>
        <taxon>Pseudomonadota</taxon>
        <taxon>Gammaproteobacteria</taxon>
        <taxon>Moraxellales</taxon>
        <taxon>Moraxellaceae</taxon>
        <taxon>Moraxella</taxon>
    </lineage>
</organism>
<dbReference type="InterPro" id="IPR007712">
    <property type="entry name" value="RelE/ParE_toxin"/>
</dbReference>
<gene>
    <name evidence="3" type="ORF">A9309_00015</name>
</gene>
<comment type="caution">
    <text evidence="3">The sequence shown here is derived from an EMBL/GenBank/DDBJ whole genome shotgun (WGS) entry which is preliminary data.</text>
</comment>
<dbReference type="AlphaFoldDB" id="A0A1B8Q8C4"/>
<dbReference type="Pfam" id="PF05016">
    <property type="entry name" value="ParE_toxin"/>
    <property type="match status" value="1"/>
</dbReference>
<accession>A0A1B8Q8C4</accession>
<evidence type="ECO:0000313" key="3">
    <source>
        <dbReference type="EMBL" id="OBX67354.1"/>
    </source>
</evidence>
<dbReference type="PANTHER" id="PTHR35601">
    <property type="entry name" value="TOXIN RELE"/>
    <property type="match status" value="1"/>
</dbReference>